<evidence type="ECO:0000259" key="3">
    <source>
        <dbReference type="Pfam" id="PF13193"/>
    </source>
</evidence>
<dbReference type="Gene3D" id="3.40.50.12780">
    <property type="entry name" value="N-terminal domain of ligase-like"/>
    <property type="match status" value="1"/>
</dbReference>
<name>A0AAQ3LYV9_9PEZI</name>
<reference evidence="4 5" key="1">
    <citation type="submission" date="2023-11" db="EMBL/GenBank/DDBJ databases">
        <title>An acidophilic fungus is an integral part of prey digestion in a carnivorous sundew plant.</title>
        <authorList>
            <person name="Tsai I.J."/>
        </authorList>
    </citation>
    <scope>NUCLEOTIDE SEQUENCE [LARGE SCALE GENOMIC DNA]</scope>
    <source>
        <strain evidence="4">169a</strain>
    </source>
</reference>
<gene>
    <name evidence="4" type="ORF">R9X50_00085700</name>
</gene>
<dbReference type="PROSITE" id="PS00455">
    <property type="entry name" value="AMP_BINDING"/>
    <property type="match status" value="1"/>
</dbReference>
<dbReference type="PANTHER" id="PTHR43201">
    <property type="entry name" value="ACYL-COA SYNTHETASE"/>
    <property type="match status" value="1"/>
</dbReference>
<organism evidence="4 5">
    <name type="scientific">Acrodontium crateriforme</name>
    <dbReference type="NCBI Taxonomy" id="150365"/>
    <lineage>
        <taxon>Eukaryota</taxon>
        <taxon>Fungi</taxon>
        <taxon>Dikarya</taxon>
        <taxon>Ascomycota</taxon>
        <taxon>Pezizomycotina</taxon>
        <taxon>Dothideomycetes</taxon>
        <taxon>Dothideomycetidae</taxon>
        <taxon>Mycosphaerellales</taxon>
        <taxon>Teratosphaeriaceae</taxon>
        <taxon>Acrodontium</taxon>
    </lineage>
</organism>
<evidence type="ECO:0000259" key="2">
    <source>
        <dbReference type="Pfam" id="PF00501"/>
    </source>
</evidence>
<keyword evidence="5" id="KW-1185">Reference proteome</keyword>
<evidence type="ECO:0000313" key="5">
    <source>
        <dbReference type="Proteomes" id="UP001303373"/>
    </source>
</evidence>
<sequence length="574" mass="63078">MATAGDRVNFVPPHVGPNILPCHSLFSRLLRFAHQDPPRLCVRDDNTGVEATHIQLLSDVLVLRARIWDNLDPDVQARLTRKEEVYIAVLAPGGYEYTVAMVAVLALGAAAVPMTVHLPPEEAVYFATQSQSAAVLVANTAMRLGGSLEKLIKNRDPHSKFTCLPITPSTLTPPRRPDSIAISSDLYLDDSGPGVVIYTSGTTGPPKGAVMRRGYTFDGALAVADHYEVTSSDVLLHLLPVHHATGVGIMFFPFLASGALIEYKSPFNEEWLWNRWKQGGITHFSGVPTIYMRMRRYFEAVIAKKLPAERDAYIQGARALRVCLCGTSALPQPIADFWTQLLGRKILLRYGATETGSVIKVPLHGSNHVPDGSVGTVFAGYDIKLSNDPDSEGEVLVKGPEMFSKYLFDPTATAKAHTSDGYYRTGDIARKDGDYYFILGRASIDIIKSGGYKLSALDIEREILALPYIAEVMVVGVPDEEFGERVGAVISLKNASDMENPLTTLTIDQLRDDLRARLAGYKMPTLLRVIDTELPKSATGKVVKRIMGPKLFPKDYAISNEVQIWIRKEPKSKL</sequence>
<dbReference type="InterPro" id="IPR045851">
    <property type="entry name" value="AMP-bd_C_sf"/>
</dbReference>
<comment type="similarity">
    <text evidence="1">Belongs to the ATP-dependent AMP-binding enzyme family.</text>
</comment>
<protein>
    <submittedName>
        <fullName evidence="4">Uncharacterized protein</fullName>
    </submittedName>
</protein>
<evidence type="ECO:0000256" key="1">
    <source>
        <dbReference type="ARBA" id="ARBA00006432"/>
    </source>
</evidence>
<dbReference type="Gene3D" id="3.30.300.30">
    <property type="match status" value="1"/>
</dbReference>
<dbReference type="AlphaFoldDB" id="A0AAQ3LYV9"/>
<feature type="domain" description="AMP-dependent synthetase/ligase" evidence="2">
    <location>
        <begin position="83"/>
        <end position="407"/>
    </location>
</feature>
<dbReference type="Pfam" id="PF00501">
    <property type="entry name" value="AMP-binding"/>
    <property type="match status" value="1"/>
</dbReference>
<dbReference type="InterPro" id="IPR042099">
    <property type="entry name" value="ANL_N_sf"/>
</dbReference>
<dbReference type="Pfam" id="PF13193">
    <property type="entry name" value="AMP-binding_C"/>
    <property type="match status" value="1"/>
</dbReference>
<dbReference type="InterPro" id="IPR020845">
    <property type="entry name" value="AMP-binding_CS"/>
</dbReference>
<dbReference type="InterPro" id="IPR000873">
    <property type="entry name" value="AMP-dep_synth/lig_dom"/>
</dbReference>
<evidence type="ECO:0000313" key="4">
    <source>
        <dbReference type="EMBL" id="WPG98071.1"/>
    </source>
</evidence>
<dbReference type="SUPFAM" id="SSF56801">
    <property type="entry name" value="Acetyl-CoA synthetase-like"/>
    <property type="match status" value="1"/>
</dbReference>
<dbReference type="EMBL" id="CP138580">
    <property type="protein sequence ID" value="WPG98071.1"/>
    <property type="molecule type" value="Genomic_DNA"/>
</dbReference>
<dbReference type="GO" id="GO:0006631">
    <property type="term" value="P:fatty acid metabolic process"/>
    <property type="evidence" value="ECO:0007669"/>
    <property type="project" value="TreeGrafter"/>
</dbReference>
<proteinExistence type="inferred from homology"/>
<feature type="domain" description="AMP-binding enzyme C-terminal" evidence="3">
    <location>
        <begin position="459"/>
        <end position="541"/>
    </location>
</feature>
<accession>A0AAQ3LYV9</accession>
<dbReference type="PANTHER" id="PTHR43201:SF8">
    <property type="entry name" value="ACYL-COA SYNTHETASE FAMILY MEMBER 3"/>
    <property type="match status" value="1"/>
</dbReference>
<dbReference type="GO" id="GO:0031956">
    <property type="term" value="F:medium-chain fatty acid-CoA ligase activity"/>
    <property type="evidence" value="ECO:0007669"/>
    <property type="project" value="TreeGrafter"/>
</dbReference>
<dbReference type="Proteomes" id="UP001303373">
    <property type="component" value="Chromosome 1"/>
</dbReference>
<dbReference type="InterPro" id="IPR025110">
    <property type="entry name" value="AMP-bd_C"/>
</dbReference>